<keyword evidence="5 7" id="KW-0975">Bacterial flagellum</keyword>
<evidence type="ECO:0000256" key="2">
    <source>
        <dbReference type="ARBA" id="ARBA00006929"/>
    </source>
</evidence>
<evidence type="ECO:0000313" key="8">
    <source>
        <dbReference type="EMBL" id="KIQ02335.1"/>
    </source>
</evidence>
<keyword evidence="8" id="KW-0282">Flagellum</keyword>
<keyword evidence="3 7" id="KW-0732">Signal</keyword>
<comment type="function">
    <text evidence="1 7">Assembles around the rod to form the L-ring and probably protects the motor/basal body from shearing forces during rotation.</text>
</comment>
<organism evidence="8 9">
    <name type="scientific">Agrobacterium tumefaciens</name>
    <dbReference type="NCBI Taxonomy" id="358"/>
    <lineage>
        <taxon>Bacteria</taxon>
        <taxon>Pseudomonadati</taxon>
        <taxon>Pseudomonadota</taxon>
        <taxon>Alphaproteobacteria</taxon>
        <taxon>Hyphomicrobiales</taxon>
        <taxon>Rhizobiaceae</taxon>
        <taxon>Rhizobium/Agrobacterium group</taxon>
        <taxon>Agrobacterium</taxon>
        <taxon>Agrobacterium tumefaciens complex</taxon>
    </lineage>
</organism>
<dbReference type="Pfam" id="PF02107">
    <property type="entry name" value="FlgH"/>
    <property type="match status" value="1"/>
</dbReference>
<evidence type="ECO:0000256" key="3">
    <source>
        <dbReference type="ARBA" id="ARBA00022729"/>
    </source>
</evidence>
<protein>
    <recommendedName>
        <fullName evidence="7">Flagellar L-ring protein</fullName>
    </recommendedName>
    <alternativeName>
        <fullName evidence="7">Basal body L-ring protein</fullName>
    </alternativeName>
</protein>
<dbReference type="HAMAP" id="MF_00415">
    <property type="entry name" value="FlgH"/>
    <property type="match status" value="1"/>
</dbReference>
<dbReference type="GO" id="GO:0009427">
    <property type="term" value="C:bacterial-type flagellum basal body, distal rod, L ring"/>
    <property type="evidence" value="ECO:0007669"/>
    <property type="project" value="InterPro"/>
</dbReference>
<evidence type="ECO:0000256" key="4">
    <source>
        <dbReference type="ARBA" id="ARBA00023136"/>
    </source>
</evidence>
<proteinExistence type="inferred from homology"/>
<dbReference type="PANTHER" id="PTHR34933">
    <property type="entry name" value="FLAGELLAR L-RING PROTEIN"/>
    <property type="match status" value="1"/>
</dbReference>
<evidence type="ECO:0000313" key="9">
    <source>
        <dbReference type="Proteomes" id="UP000035017"/>
    </source>
</evidence>
<dbReference type="PRINTS" id="PR01008">
    <property type="entry name" value="FLGLRINGFLGH"/>
</dbReference>
<keyword evidence="8" id="KW-0966">Cell projection</keyword>
<keyword evidence="6 7" id="KW-0998">Cell outer membrane</keyword>
<dbReference type="EMBL" id="JXQV01000011">
    <property type="protein sequence ID" value="KIQ02335.1"/>
    <property type="molecule type" value="Genomic_DNA"/>
</dbReference>
<accession>A0A0D0J8U6</accession>
<gene>
    <name evidence="7" type="primary">flgH</name>
    <name evidence="8" type="ORF">RU07_12995</name>
</gene>
<evidence type="ECO:0000256" key="6">
    <source>
        <dbReference type="ARBA" id="ARBA00023237"/>
    </source>
</evidence>
<comment type="subcellular location">
    <subcellularLocation>
        <location evidence="7">Cell outer membrane</location>
        <topology evidence="7">Lipid-anchor</topology>
    </subcellularLocation>
    <subcellularLocation>
        <location evidence="7">Bacterial flagellum basal body</location>
    </subcellularLocation>
</comment>
<dbReference type="Proteomes" id="UP000035017">
    <property type="component" value="Unassembled WGS sequence"/>
</dbReference>
<evidence type="ECO:0000256" key="7">
    <source>
        <dbReference type="HAMAP-Rule" id="MF_00415"/>
    </source>
</evidence>
<keyword evidence="4 7" id="KW-0472">Membrane</keyword>
<reference evidence="8 9" key="1">
    <citation type="submission" date="2014-12" db="EMBL/GenBank/DDBJ databases">
        <title>16Stimator: statistical estimation of ribosomal gene copy numbers from draft genome assemblies.</title>
        <authorList>
            <person name="Perisin M.A."/>
            <person name="Vetter M."/>
            <person name="Gilbert J.A."/>
            <person name="Bergelson J."/>
        </authorList>
    </citation>
    <scope>NUCLEOTIDE SEQUENCE [LARGE SCALE GENOMIC DNA]</scope>
    <source>
        <strain evidence="8 9">MEJ076</strain>
    </source>
</reference>
<keyword evidence="7" id="KW-0449">Lipoprotein</keyword>
<dbReference type="GO" id="GO:0071973">
    <property type="term" value="P:bacterial-type flagellum-dependent cell motility"/>
    <property type="evidence" value="ECO:0007669"/>
    <property type="project" value="InterPro"/>
</dbReference>
<name>A0A0D0J8U6_AGRTU</name>
<dbReference type="PANTHER" id="PTHR34933:SF1">
    <property type="entry name" value="FLAGELLAR L-RING PROTEIN"/>
    <property type="match status" value="1"/>
</dbReference>
<dbReference type="GO" id="GO:0009279">
    <property type="term" value="C:cell outer membrane"/>
    <property type="evidence" value="ECO:0007669"/>
    <property type="project" value="UniProtKB-SubCell"/>
</dbReference>
<comment type="caution">
    <text evidence="8">The sequence shown here is derived from an EMBL/GenBank/DDBJ whole genome shotgun (WGS) entry which is preliminary data.</text>
</comment>
<evidence type="ECO:0000256" key="1">
    <source>
        <dbReference type="ARBA" id="ARBA00002591"/>
    </source>
</evidence>
<dbReference type="AlphaFoldDB" id="A0A0D0J8U6"/>
<dbReference type="GO" id="GO:0003774">
    <property type="term" value="F:cytoskeletal motor activity"/>
    <property type="evidence" value="ECO:0007669"/>
    <property type="project" value="InterPro"/>
</dbReference>
<evidence type="ECO:0000256" key="5">
    <source>
        <dbReference type="ARBA" id="ARBA00023143"/>
    </source>
</evidence>
<sequence length="241" mass="25899">MNKALILVLSAASVLSGCSSITQNQTLKEIGNAPAMSPIGSGLQFSQAPQLASYPKQPLRSASGYSLWSDSKAALFKDARALNIGDILTVNIQINDKATFDNETDRTKKNNRETGWKANAEILGWQPKADSSLSFDNTSESNGKGSISRAEKLTLLVAAVVTGILENGNLLISGSQEVRVNHEVRILNVAGIVRPQDVNSENTISYEKIAEARISYGGRGRITEIQQPPVGQQIADMFSPI</sequence>
<dbReference type="PROSITE" id="PS51257">
    <property type="entry name" value="PROKAR_LIPOPROTEIN"/>
    <property type="match status" value="1"/>
</dbReference>
<dbReference type="NCBIfam" id="NF001305">
    <property type="entry name" value="PRK00249.1-5"/>
    <property type="match status" value="1"/>
</dbReference>
<keyword evidence="8" id="KW-0969">Cilium</keyword>
<dbReference type="InterPro" id="IPR000527">
    <property type="entry name" value="Flag_Lring"/>
</dbReference>
<comment type="similarity">
    <text evidence="2 7">Belongs to the FlgH family.</text>
</comment>
<comment type="subunit">
    <text evidence="7">The basal body constitutes a major portion of the flagellar organelle and consists of four rings (L,P,S, and M) mounted on a central rod.</text>
</comment>
<dbReference type="OrthoDB" id="9789227at2"/>